<evidence type="ECO:0000313" key="2">
    <source>
        <dbReference type="EMBL" id="PAX17070.1"/>
    </source>
</evidence>
<dbReference type="RefSeq" id="WP_095995773.1">
    <property type="nucleotide sequence ID" value="NZ_NTBH01000006.1"/>
</dbReference>
<organism evidence="2 3">
    <name type="scientific">Vandammella animalimorsus</name>
    <dbReference type="NCBI Taxonomy" id="2029117"/>
    <lineage>
        <taxon>Bacteria</taxon>
        <taxon>Pseudomonadati</taxon>
        <taxon>Pseudomonadota</taxon>
        <taxon>Betaproteobacteria</taxon>
        <taxon>Burkholderiales</taxon>
        <taxon>Comamonadaceae</taxon>
        <taxon>Vandammella</taxon>
    </lineage>
</organism>
<dbReference type="EMBL" id="NTBI01000004">
    <property type="protein sequence ID" value="PAX17070.1"/>
    <property type="molecule type" value="Genomic_DNA"/>
</dbReference>
<reference evidence="2 3" key="1">
    <citation type="submission" date="2017-08" db="EMBL/GenBank/DDBJ databases">
        <title>WGS of Clinical strains of the CDC Group NO-1 linked to zoonotic infections in humans.</title>
        <authorList>
            <person name="Bernier A.-M."/>
            <person name="Bernard K."/>
        </authorList>
    </citation>
    <scope>NUCLEOTIDE SEQUENCE [LARGE SCALE GENOMIC DNA]</scope>
    <source>
        <strain evidence="2 3">NML91-0035</strain>
    </source>
</reference>
<accession>A0A2A2T5Y6</accession>
<name>A0A2A2T5Y6_9BURK</name>
<dbReference type="AlphaFoldDB" id="A0A2A2T5Y6"/>
<protein>
    <submittedName>
        <fullName evidence="2">Uncharacterized protein</fullName>
    </submittedName>
</protein>
<evidence type="ECO:0000256" key="1">
    <source>
        <dbReference type="SAM" id="MobiDB-lite"/>
    </source>
</evidence>
<sequence>MSALLLRPLIGPLIGPLLVLAGLCAVYALGYASGQSAARAAADRATVAAQASQLDEYRAAAREHAALIEASQAASARVRSAAEAIAQTNRRTTDELHQALAATAADRAGCRMDAGIVQQLEGARRRAAAAAAGHAPSGADERLRAAPRDTGGR</sequence>
<feature type="region of interest" description="Disordered" evidence="1">
    <location>
        <begin position="125"/>
        <end position="153"/>
    </location>
</feature>
<gene>
    <name evidence="2" type="ORF">CLI92_05860</name>
</gene>
<comment type="caution">
    <text evidence="2">The sequence shown here is derived from an EMBL/GenBank/DDBJ whole genome shotgun (WGS) entry which is preliminary data.</text>
</comment>
<feature type="compositionally biased region" description="Basic and acidic residues" evidence="1">
    <location>
        <begin position="139"/>
        <end position="153"/>
    </location>
</feature>
<proteinExistence type="predicted"/>
<evidence type="ECO:0000313" key="3">
    <source>
        <dbReference type="Proteomes" id="UP000217780"/>
    </source>
</evidence>
<dbReference type="Proteomes" id="UP000217780">
    <property type="component" value="Unassembled WGS sequence"/>
</dbReference>
<dbReference type="GeneID" id="93874526"/>
<feature type="compositionally biased region" description="Low complexity" evidence="1">
    <location>
        <begin position="128"/>
        <end position="138"/>
    </location>
</feature>